<dbReference type="InterPro" id="IPR001680">
    <property type="entry name" value="WD40_rpt"/>
</dbReference>
<feature type="repeat" description="WD" evidence="3">
    <location>
        <begin position="42"/>
        <end position="84"/>
    </location>
</feature>
<dbReference type="Proteomes" id="UP000008370">
    <property type="component" value="Unassembled WGS sequence"/>
</dbReference>
<keyword evidence="1 3" id="KW-0853">WD repeat</keyword>
<dbReference type="InParanoid" id="K5WHS2"/>
<proteinExistence type="predicted"/>
<organism evidence="4 5">
    <name type="scientific">Phanerochaete carnosa (strain HHB-10118-sp)</name>
    <name type="common">White-rot fungus</name>
    <name type="synonym">Peniophora carnosa</name>
    <dbReference type="NCBI Taxonomy" id="650164"/>
    <lineage>
        <taxon>Eukaryota</taxon>
        <taxon>Fungi</taxon>
        <taxon>Dikarya</taxon>
        <taxon>Basidiomycota</taxon>
        <taxon>Agaricomycotina</taxon>
        <taxon>Agaricomycetes</taxon>
        <taxon>Polyporales</taxon>
        <taxon>Phanerochaetaceae</taxon>
        <taxon>Phanerochaete</taxon>
    </lineage>
</organism>
<reference evidence="4 5" key="1">
    <citation type="journal article" date="2012" name="BMC Genomics">
        <title>Comparative genomics of the white-rot fungi, Phanerochaete carnosa and P. chrysosporium, to elucidate the genetic basis of the distinct wood types they colonize.</title>
        <authorList>
            <person name="Suzuki H."/>
            <person name="MacDonald J."/>
            <person name="Syed K."/>
            <person name="Salamov A."/>
            <person name="Hori C."/>
            <person name="Aerts A."/>
            <person name="Henrissat B."/>
            <person name="Wiebenga A."/>
            <person name="vanKuyk P.A."/>
            <person name="Barry K."/>
            <person name="Lindquist E."/>
            <person name="LaButti K."/>
            <person name="Lapidus A."/>
            <person name="Lucas S."/>
            <person name="Coutinho P."/>
            <person name="Gong Y."/>
            <person name="Samejima M."/>
            <person name="Mahadevan R."/>
            <person name="Abou-Zaid M."/>
            <person name="de Vries R.P."/>
            <person name="Igarashi K."/>
            <person name="Yadav J.S."/>
            <person name="Grigoriev I.V."/>
            <person name="Master E.R."/>
        </authorList>
    </citation>
    <scope>NUCLEOTIDE SEQUENCE [LARGE SCALE GENOMIC DNA]</scope>
    <source>
        <strain evidence="4 5">HHB-10118-sp</strain>
    </source>
</reference>
<keyword evidence="5" id="KW-1185">Reference proteome</keyword>
<dbReference type="STRING" id="650164.K5WHS2"/>
<dbReference type="CDD" id="cd00200">
    <property type="entry name" value="WD40"/>
    <property type="match status" value="1"/>
</dbReference>
<feature type="repeat" description="WD" evidence="3">
    <location>
        <begin position="82"/>
        <end position="120"/>
    </location>
</feature>
<dbReference type="InterPro" id="IPR020472">
    <property type="entry name" value="WD40_PAC1"/>
</dbReference>
<dbReference type="Pfam" id="PF00400">
    <property type="entry name" value="WD40"/>
    <property type="match status" value="6"/>
</dbReference>
<dbReference type="PROSITE" id="PS00678">
    <property type="entry name" value="WD_REPEATS_1"/>
    <property type="match status" value="4"/>
</dbReference>
<dbReference type="PROSITE" id="PS50294">
    <property type="entry name" value="WD_REPEATS_REGION"/>
    <property type="match status" value="4"/>
</dbReference>
<evidence type="ECO:0000256" key="2">
    <source>
        <dbReference type="ARBA" id="ARBA00022737"/>
    </source>
</evidence>
<dbReference type="SUPFAM" id="SSF50978">
    <property type="entry name" value="WD40 repeat-like"/>
    <property type="match status" value="1"/>
</dbReference>
<evidence type="ECO:0000313" key="5">
    <source>
        <dbReference type="Proteomes" id="UP000008370"/>
    </source>
</evidence>
<feature type="non-terminal residue" evidence="4">
    <location>
        <position position="1"/>
    </location>
</feature>
<sequence length="244" mass="25799">QGHTDTVCSLSFSPKDYIVVSGSDDKSAIVWDVRSGHGRLRLEGHGGQVNAVVYAPHGELIATGSRDDNPVKIWDASTGACHTSPINSLSFSPNGRNLVSGSVDTSAIIWDVRSGRVLQRLEAHSNSVVEVAYAPNGVLVATASDHDASVKIWDASTGTCLQSLNGSSLSFSPNSQTLLSGSGNTSTIIWDVRDGHILLRLEGHTEPVTTVAYAPRGLLIVTASKCDRSMKIWDALTGACMQSV</sequence>
<dbReference type="HOGENOM" id="CLU_000288_57_33_1"/>
<evidence type="ECO:0000256" key="3">
    <source>
        <dbReference type="PROSITE-ProRule" id="PRU00221"/>
    </source>
</evidence>
<dbReference type="GeneID" id="18919972"/>
<accession>K5WHS2</accession>
<dbReference type="KEGG" id="pco:PHACADRAFT_52253"/>
<evidence type="ECO:0000313" key="4">
    <source>
        <dbReference type="EMBL" id="EKM58885.1"/>
    </source>
</evidence>
<feature type="repeat" description="WD" evidence="3">
    <location>
        <begin position="168"/>
        <end position="200"/>
    </location>
</feature>
<dbReference type="PROSITE" id="PS50082">
    <property type="entry name" value="WD_REPEATS_2"/>
    <property type="match status" value="6"/>
</dbReference>
<dbReference type="InterPro" id="IPR015943">
    <property type="entry name" value="WD40/YVTN_repeat-like_dom_sf"/>
</dbReference>
<dbReference type="Gene3D" id="2.130.10.10">
    <property type="entry name" value="YVTN repeat-like/Quinoprotein amine dehydrogenase"/>
    <property type="match status" value="3"/>
</dbReference>
<dbReference type="OrthoDB" id="538223at2759"/>
<dbReference type="RefSeq" id="XP_007391333.1">
    <property type="nucleotide sequence ID" value="XM_007391271.1"/>
</dbReference>
<dbReference type="PRINTS" id="PR00320">
    <property type="entry name" value="GPROTEINBRPT"/>
</dbReference>
<dbReference type="InterPro" id="IPR019775">
    <property type="entry name" value="WD40_repeat_CS"/>
</dbReference>
<feature type="repeat" description="WD" evidence="3">
    <location>
        <begin position="201"/>
        <end position="243"/>
    </location>
</feature>
<feature type="non-terminal residue" evidence="4">
    <location>
        <position position="244"/>
    </location>
</feature>
<gene>
    <name evidence="4" type="ORF">PHACADRAFT_52253</name>
</gene>
<feature type="repeat" description="WD" evidence="3">
    <location>
        <begin position="121"/>
        <end position="163"/>
    </location>
</feature>
<evidence type="ECO:0000256" key="1">
    <source>
        <dbReference type="ARBA" id="ARBA00022574"/>
    </source>
</evidence>
<name>K5WHS2_PHACS</name>
<dbReference type="SMART" id="SM00320">
    <property type="entry name" value="WD40"/>
    <property type="match status" value="6"/>
</dbReference>
<dbReference type="EMBL" id="JH930469">
    <property type="protein sequence ID" value="EKM58885.1"/>
    <property type="molecule type" value="Genomic_DNA"/>
</dbReference>
<dbReference type="AlphaFoldDB" id="K5WHS2"/>
<keyword evidence="2" id="KW-0677">Repeat</keyword>
<dbReference type="InterPro" id="IPR036322">
    <property type="entry name" value="WD40_repeat_dom_sf"/>
</dbReference>
<feature type="repeat" description="WD" evidence="3">
    <location>
        <begin position="1"/>
        <end position="41"/>
    </location>
</feature>
<dbReference type="PANTHER" id="PTHR19848:SF8">
    <property type="entry name" value="F-BOX AND WD REPEAT DOMAIN CONTAINING 7"/>
    <property type="match status" value="1"/>
</dbReference>
<protein>
    <submittedName>
        <fullName evidence="4">Uncharacterized protein</fullName>
    </submittedName>
</protein>
<dbReference type="PANTHER" id="PTHR19848">
    <property type="entry name" value="WD40 REPEAT PROTEIN"/>
    <property type="match status" value="1"/>
</dbReference>